<feature type="transmembrane region" description="Helical" evidence="9">
    <location>
        <begin position="396"/>
        <end position="416"/>
    </location>
</feature>
<keyword evidence="3" id="KW-1003">Cell membrane</keyword>
<feature type="transmembrane region" description="Helical" evidence="9">
    <location>
        <begin position="490"/>
        <end position="509"/>
    </location>
</feature>
<evidence type="ECO:0000259" key="10">
    <source>
        <dbReference type="PROSITE" id="PS50850"/>
    </source>
</evidence>
<feature type="region of interest" description="Disordered" evidence="8">
    <location>
        <begin position="574"/>
        <end position="603"/>
    </location>
</feature>
<reference evidence="11" key="1">
    <citation type="journal article" date="2023" name="BMC Genomics">
        <title>Chromosome-level genome assemblies of Cutaneotrichosporon spp. (Trichosporonales, Basidiomycota) reveal imbalanced evolution between nucleotide sequences and chromosome synteny.</title>
        <authorList>
            <person name="Kobayashi Y."/>
            <person name="Kayamori A."/>
            <person name="Aoki K."/>
            <person name="Shiwa Y."/>
            <person name="Matsutani M."/>
            <person name="Fujita N."/>
            <person name="Sugita T."/>
            <person name="Iwasaki W."/>
            <person name="Tanaka N."/>
            <person name="Takashima M."/>
        </authorList>
    </citation>
    <scope>NUCLEOTIDE SEQUENCE</scope>
    <source>
        <strain evidence="11">HIS016</strain>
    </source>
</reference>
<sequence>MGALSLPPASSASSTDGTTVVELPDMRKGALTLPRRPWRRAPMDWGSIVAHEYEGAGTEADPYVVLWLPTDSENPYRWSARYRWALTLLAAMGTLSVTMGSSVLSSAMVSIRHDFPNHNDQLYILVTGIYILGFVVGPFLWAPFSEVFGRRATYILTFVPFTAFDAAVCGAPSLNALLVLRFLAGMFGCSSMTSAGGLISDMFESSDRGLAMGVFGVMPWLGPVVGPICGGFLSYAQGWRWVAAVAAIFAGVLTVAHILFIPETYGPVLLRARAAKLSAATGRVYRCEDDVITPLNLRDLVLNQFKMPYILLFTEPIVFVLSIYMAVIFGLLYMQFTSFPLVFQGARGWSPGIAALAFIGIAVGSNTALAYMIFFGNPKYARDLKARGALPPEARLPTGVVGAALLPIGLFIFAWTCVPASIHWIVPIGATVPYGAGLVLIFLACNNYLVDMFCHNAASVLAGGTVVRSIMGVVLPLTTLDMYDALGVNWASTLVAFLCLVFVPVPLVLMKYGRRIRRMTQRGRESDDRMEDIVRNTASAGAGASDDPDLGEEKEKGELEAAECADRMGYGVPPSRAASPTCPGIAPVRCNTRDDRSAQMIVP</sequence>
<evidence type="ECO:0000256" key="2">
    <source>
        <dbReference type="ARBA" id="ARBA00022448"/>
    </source>
</evidence>
<comment type="similarity">
    <text evidence="7">Belongs to the major facilitator superfamily. DHA1 family. Polyamines/proton antiporter (TC 2.A.1.2.16) subfamily.</text>
</comment>
<dbReference type="Proteomes" id="UP001222932">
    <property type="component" value="Unassembled WGS sequence"/>
</dbReference>
<dbReference type="EMBL" id="BTCM01000007">
    <property type="protein sequence ID" value="GMK59011.1"/>
    <property type="molecule type" value="Genomic_DNA"/>
</dbReference>
<dbReference type="InterPro" id="IPR036259">
    <property type="entry name" value="MFS_trans_sf"/>
</dbReference>
<feature type="transmembrane region" description="Helical" evidence="9">
    <location>
        <begin position="241"/>
        <end position="261"/>
    </location>
</feature>
<feature type="compositionally biased region" description="Low complexity" evidence="8">
    <location>
        <begin position="1"/>
        <end position="14"/>
    </location>
</feature>
<dbReference type="FunFam" id="1.20.1250.20:FF:000011">
    <property type="entry name" value="MFS multidrug transporter, putative"/>
    <property type="match status" value="1"/>
</dbReference>
<evidence type="ECO:0000256" key="7">
    <source>
        <dbReference type="ARBA" id="ARBA00038459"/>
    </source>
</evidence>
<organism evidence="11 12">
    <name type="scientific">Cutaneotrichosporon spelunceum</name>
    <dbReference type="NCBI Taxonomy" id="1672016"/>
    <lineage>
        <taxon>Eukaryota</taxon>
        <taxon>Fungi</taxon>
        <taxon>Dikarya</taxon>
        <taxon>Basidiomycota</taxon>
        <taxon>Agaricomycotina</taxon>
        <taxon>Tremellomycetes</taxon>
        <taxon>Trichosporonales</taxon>
        <taxon>Trichosporonaceae</taxon>
        <taxon>Cutaneotrichosporon</taxon>
    </lineage>
</organism>
<keyword evidence="5 9" id="KW-1133">Transmembrane helix</keyword>
<feature type="transmembrane region" description="Helical" evidence="9">
    <location>
        <begin position="154"/>
        <end position="174"/>
    </location>
</feature>
<dbReference type="GO" id="GO:0005886">
    <property type="term" value="C:plasma membrane"/>
    <property type="evidence" value="ECO:0007669"/>
    <property type="project" value="UniProtKB-SubCell"/>
</dbReference>
<accession>A0AAD3TYR3</accession>
<dbReference type="InterPro" id="IPR020846">
    <property type="entry name" value="MFS_dom"/>
</dbReference>
<evidence type="ECO:0000256" key="5">
    <source>
        <dbReference type="ARBA" id="ARBA00022989"/>
    </source>
</evidence>
<dbReference type="PANTHER" id="PTHR23502">
    <property type="entry name" value="MAJOR FACILITATOR SUPERFAMILY"/>
    <property type="match status" value="1"/>
</dbReference>
<evidence type="ECO:0000256" key="1">
    <source>
        <dbReference type="ARBA" id="ARBA00004651"/>
    </source>
</evidence>
<evidence type="ECO:0000256" key="3">
    <source>
        <dbReference type="ARBA" id="ARBA00022475"/>
    </source>
</evidence>
<keyword evidence="12" id="KW-1185">Reference proteome</keyword>
<dbReference type="SUPFAM" id="SSF103473">
    <property type="entry name" value="MFS general substrate transporter"/>
    <property type="match status" value="1"/>
</dbReference>
<feature type="transmembrane region" description="Helical" evidence="9">
    <location>
        <begin position="422"/>
        <end position="445"/>
    </location>
</feature>
<proteinExistence type="inferred from homology"/>
<dbReference type="Gene3D" id="1.20.1250.20">
    <property type="entry name" value="MFS general substrate transporter like domains"/>
    <property type="match status" value="1"/>
</dbReference>
<comment type="subcellular location">
    <subcellularLocation>
        <location evidence="1">Cell membrane</location>
        <topology evidence="1">Multi-pass membrane protein</topology>
    </subcellularLocation>
</comment>
<feature type="transmembrane region" description="Helical" evidence="9">
    <location>
        <begin position="180"/>
        <end position="199"/>
    </location>
</feature>
<gene>
    <name evidence="11" type="ORF">CspeluHIS016_0700260</name>
</gene>
<keyword evidence="6 9" id="KW-0472">Membrane</keyword>
<feature type="transmembrane region" description="Helical" evidence="9">
    <location>
        <begin position="84"/>
        <end position="109"/>
    </location>
</feature>
<keyword evidence="2" id="KW-0813">Transport</keyword>
<feature type="transmembrane region" description="Helical" evidence="9">
    <location>
        <begin position="211"/>
        <end position="235"/>
    </location>
</feature>
<feature type="region of interest" description="Disordered" evidence="8">
    <location>
        <begin position="1"/>
        <end position="21"/>
    </location>
</feature>
<feature type="region of interest" description="Disordered" evidence="8">
    <location>
        <begin position="537"/>
        <end position="558"/>
    </location>
</feature>
<reference evidence="11" key="2">
    <citation type="submission" date="2023-06" db="EMBL/GenBank/DDBJ databases">
        <authorList>
            <person name="Kobayashi Y."/>
            <person name="Kayamori A."/>
            <person name="Aoki K."/>
            <person name="Shiwa Y."/>
            <person name="Fujita N."/>
            <person name="Sugita T."/>
            <person name="Iwasaki W."/>
            <person name="Tanaka N."/>
            <person name="Takashima M."/>
        </authorList>
    </citation>
    <scope>NUCLEOTIDE SEQUENCE</scope>
    <source>
        <strain evidence="11">HIS016</strain>
    </source>
</reference>
<dbReference type="CDD" id="cd17323">
    <property type="entry name" value="MFS_Tpo1_MDR_like"/>
    <property type="match status" value="1"/>
</dbReference>
<keyword evidence="4 9" id="KW-0812">Transmembrane</keyword>
<evidence type="ECO:0000313" key="12">
    <source>
        <dbReference type="Proteomes" id="UP001222932"/>
    </source>
</evidence>
<evidence type="ECO:0000256" key="4">
    <source>
        <dbReference type="ARBA" id="ARBA00022692"/>
    </source>
</evidence>
<evidence type="ECO:0000256" key="8">
    <source>
        <dbReference type="SAM" id="MobiDB-lite"/>
    </source>
</evidence>
<dbReference type="PROSITE" id="PS50850">
    <property type="entry name" value="MFS"/>
    <property type="match status" value="1"/>
</dbReference>
<dbReference type="InterPro" id="IPR011701">
    <property type="entry name" value="MFS"/>
</dbReference>
<evidence type="ECO:0000256" key="6">
    <source>
        <dbReference type="ARBA" id="ARBA00023136"/>
    </source>
</evidence>
<dbReference type="Pfam" id="PF07690">
    <property type="entry name" value="MFS_1"/>
    <property type="match status" value="1"/>
</dbReference>
<feature type="transmembrane region" description="Helical" evidence="9">
    <location>
        <begin position="121"/>
        <end position="142"/>
    </location>
</feature>
<feature type="domain" description="Major facilitator superfamily (MFS) profile" evidence="10">
    <location>
        <begin position="86"/>
        <end position="514"/>
    </location>
</feature>
<feature type="transmembrane region" description="Helical" evidence="9">
    <location>
        <begin position="457"/>
        <end position="478"/>
    </location>
</feature>
<dbReference type="AlphaFoldDB" id="A0AAD3TYR3"/>
<feature type="transmembrane region" description="Helical" evidence="9">
    <location>
        <begin position="353"/>
        <end position="375"/>
    </location>
</feature>
<feature type="transmembrane region" description="Helical" evidence="9">
    <location>
        <begin position="309"/>
        <end position="333"/>
    </location>
</feature>
<name>A0AAD3TYR3_9TREE</name>
<evidence type="ECO:0000313" key="11">
    <source>
        <dbReference type="EMBL" id="GMK59011.1"/>
    </source>
</evidence>
<protein>
    <recommendedName>
        <fullName evidence="10">Major facilitator superfamily (MFS) profile domain-containing protein</fullName>
    </recommendedName>
</protein>
<evidence type="ECO:0000256" key="9">
    <source>
        <dbReference type="SAM" id="Phobius"/>
    </source>
</evidence>
<comment type="caution">
    <text evidence="11">The sequence shown here is derived from an EMBL/GenBank/DDBJ whole genome shotgun (WGS) entry which is preliminary data.</text>
</comment>
<dbReference type="GO" id="GO:0022857">
    <property type="term" value="F:transmembrane transporter activity"/>
    <property type="evidence" value="ECO:0007669"/>
    <property type="project" value="InterPro"/>
</dbReference>
<dbReference type="PANTHER" id="PTHR23502:SF186">
    <property type="entry name" value="MAJOR FACILITATOR SUPERFAMILY (MFS) PROFILE DOMAIN-CONTAINING PROTEIN"/>
    <property type="match status" value="1"/>
</dbReference>